<dbReference type="Gene3D" id="1.10.4080.10">
    <property type="entry name" value="ADP-ribosylation/Crystallin J1"/>
    <property type="match status" value="1"/>
</dbReference>
<dbReference type="AlphaFoldDB" id="A0A8B3S2L3"/>
<dbReference type="Proteomes" id="UP000291831">
    <property type="component" value="Unassembled WGS sequence"/>
</dbReference>
<comment type="caution">
    <text evidence="1">The sequence shown here is derived from an EMBL/GenBank/DDBJ whole genome shotgun (WGS) entry which is preliminary data.</text>
</comment>
<dbReference type="SUPFAM" id="SSF101478">
    <property type="entry name" value="ADP-ribosylglycohydrolase"/>
    <property type="match status" value="1"/>
</dbReference>
<sequence>MQAIKNMLSGACLQDSGLNSDSGGSVVRVAPIGLLSSDIDQVVELATPFSRPTHTSTSSIAGAVAIVPSGSMNVCDVPLSEL</sequence>
<dbReference type="InterPro" id="IPR036705">
    <property type="entry name" value="Ribosyl_crysJ1_sf"/>
</dbReference>
<evidence type="ECO:0000313" key="2">
    <source>
        <dbReference type="Proteomes" id="UP000291831"/>
    </source>
</evidence>
<gene>
    <name evidence="1" type="ORF">AEth_01210</name>
</gene>
<organism evidence="1 2">
    <name type="scientific">Candidatus Argoarchaeum ethanivorans</name>
    <dbReference type="NCBI Taxonomy" id="2608793"/>
    <lineage>
        <taxon>Archaea</taxon>
        <taxon>Methanobacteriati</taxon>
        <taxon>Methanobacteriota</taxon>
        <taxon>Stenosarchaea group</taxon>
        <taxon>Methanomicrobia</taxon>
        <taxon>Methanosarcinales</taxon>
        <taxon>Methanosarcinales incertae sedis</taxon>
        <taxon>GOM Arc I cluster</taxon>
        <taxon>Candidatus Argoarchaeum</taxon>
    </lineage>
</organism>
<evidence type="ECO:0000313" key="1">
    <source>
        <dbReference type="EMBL" id="RZB29393.1"/>
    </source>
</evidence>
<name>A0A8B3S2L3_9EURY</name>
<reference evidence="2" key="1">
    <citation type="submission" date="2019-01" db="EMBL/GenBank/DDBJ databases">
        <title>Anaerobic oxidation of ethane by archaea from a marine hydrocarbon seep.</title>
        <authorList>
            <person name="Musat F."/>
        </authorList>
    </citation>
    <scope>NUCLEOTIDE SEQUENCE [LARGE SCALE GENOMIC DNA]</scope>
</reference>
<dbReference type="Pfam" id="PF03747">
    <property type="entry name" value="ADP_ribosyl_GH"/>
    <property type="match status" value="1"/>
</dbReference>
<dbReference type="EMBL" id="RPGO01000028">
    <property type="protein sequence ID" value="RZB29393.1"/>
    <property type="molecule type" value="Genomic_DNA"/>
</dbReference>
<dbReference type="InterPro" id="IPR005502">
    <property type="entry name" value="Ribosyl_crysJ1"/>
</dbReference>
<protein>
    <submittedName>
        <fullName evidence="1">Uncharacterized protein</fullName>
    </submittedName>
</protein>
<accession>A0A8B3S2L3</accession>
<proteinExistence type="predicted"/>